<evidence type="ECO:0000259" key="2">
    <source>
        <dbReference type="SMART" id="SM00507"/>
    </source>
</evidence>
<dbReference type="EMBL" id="LZIT01000106">
    <property type="protein sequence ID" value="OBG40571.1"/>
    <property type="molecule type" value="Genomic_DNA"/>
</dbReference>
<dbReference type="InterPro" id="IPR003615">
    <property type="entry name" value="HNH_nuc"/>
</dbReference>
<dbReference type="Proteomes" id="UP000092086">
    <property type="component" value="Unassembled WGS sequence"/>
</dbReference>
<evidence type="ECO:0000256" key="1">
    <source>
        <dbReference type="SAM" id="MobiDB-lite"/>
    </source>
</evidence>
<sequence>MVKRAADRSCRGCRVLLESMFELSLPDPAELRRSGDAALVAAIEECARAEAAAGARRLSAIAELTRRRTGSDEHADWACDEWDCAAAEVAAALGLSHRKASGEMHLSLVLKRLPAVAALFFAGRLSSRLMSVISWRTYLVRDPEALRLVDAALAVHATTWGPLSVTKLEQAIDALVDRYDPGALRHTRASARSRDLCIGSPDDRAGTTALWGRLYSTDAAMLDRRLLQMAHSVCDDDPRTIAQRRADALGALAAGADRLACACGSADCLAGAGADERATNVVLHLIGEAAAFDAQPDPHMSGERPPGRPITPGMTLEEMMTPDPEPDPPATSSPAALITGGGVVPPALVAELVRGGAKIAPVHHPGDLPPEPHYRPSAKLADFIRIRDLTCRFPGCDVPAEFCDIDHTVPYPAGPTHPSNLKCECRKHHLLKTFWPDWRDVQLPDGTVIWTAPNGRTYSTSPGCRIFLPTWNVTTGVLPEMPAPTATSGDRGVMMPRRRRTRAADIAQRIKCERALNDARVAERNRPPPF</sequence>
<reference evidence="3 4" key="1">
    <citation type="submission" date="2016-06" db="EMBL/GenBank/DDBJ databases">
        <authorList>
            <person name="Sutton G."/>
            <person name="Brinkac L."/>
            <person name="Sanka R."/>
            <person name="Adams M."/>
            <person name="Lau E."/>
            <person name="Sam S."/>
            <person name="Sreng N."/>
            <person name="Him V."/>
            <person name="Kerleguer A."/>
            <person name="Cheng S."/>
        </authorList>
    </citation>
    <scope>NUCLEOTIDE SEQUENCE [LARGE SCALE GENOMIC DNA]</scope>
    <source>
        <strain evidence="3 4">E2978</strain>
    </source>
</reference>
<name>A0ABD6P2C1_9MYCO</name>
<dbReference type="InterPro" id="IPR003870">
    <property type="entry name" value="DUF222"/>
</dbReference>
<evidence type="ECO:0000313" key="3">
    <source>
        <dbReference type="EMBL" id="OBG40571.1"/>
    </source>
</evidence>
<gene>
    <name evidence="3" type="ORF">A5672_13850</name>
</gene>
<dbReference type="SMART" id="SM00507">
    <property type="entry name" value="HNHc"/>
    <property type="match status" value="1"/>
</dbReference>
<feature type="region of interest" description="Disordered" evidence="1">
    <location>
        <begin position="294"/>
        <end position="334"/>
    </location>
</feature>
<dbReference type="Pfam" id="PF02720">
    <property type="entry name" value="DUF222"/>
    <property type="match status" value="1"/>
</dbReference>
<dbReference type="AlphaFoldDB" id="A0ABD6P2C1"/>
<feature type="domain" description="HNH nuclease" evidence="2">
    <location>
        <begin position="379"/>
        <end position="430"/>
    </location>
</feature>
<accession>A0ABD6P2C1</accession>
<protein>
    <recommendedName>
        <fullName evidence="2">HNH nuclease domain-containing protein</fullName>
    </recommendedName>
</protein>
<dbReference type="CDD" id="cd00085">
    <property type="entry name" value="HNHc"/>
    <property type="match status" value="1"/>
</dbReference>
<evidence type="ECO:0000313" key="4">
    <source>
        <dbReference type="Proteomes" id="UP000092086"/>
    </source>
</evidence>
<organism evidence="3 4">
    <name type="scientific">Mycobacterium alsense</name>
    <dbReference type="NCBI Taxonomy" id="324058"/>
    <lineage>
        <taxon>Bacteria</taxon>
        <taxon>Bacillati</taxon>
        <taxon>Actinomycetota</taxon>
        <taxon>Actinomycetes</taxon>
        <taxon>Mycobacteriales</taxon>
        <taxon>Mycobacteriaceae</taxon>
        <taxon>Mycobacterium</taxon>
    </lineage>
</organism>
<comment type="caution">
    <text evidence="3">The sequence shown here is derived from an EMBL/GenBank/DDBJ whole genome shotgun (WGS) entry which is preliminary data.</text>
</comment>
<proteinExistence type="predicted"/>